<evidence type="ECO:0000256" key="7">
    <source>
        <dbReference type="ARBA" id="ARBA00049158"/>
    </source>
</evidence>
<evidence type="ECO:0000256" key="8">
    <source>
        <dbReference type="RuleBase" id="RU366003"/>
    </source>
</evidence>
<dbReference type="PANTHER" id="PTHR21039:SF0">
    <property type="entry name" value="HISTIDINOL-PHOSPHATASE"/>
    <property type="match status" value="1"/>
</dbReference>
<dbReference type="UniPathway" id="UPA00031">
    <property type="reaction ID" value="UER00013"/>
</dbReference>
<evidence type="ECO:0000256" key="3">
    <source>
        <dbReference type="ARBA" id="ARBA00013085"/>
    </source>
</evidence>
<dbReference type="FunCoup" id="A0A2T3B797">
    <property type="interactions" value="114"/>
</dbReference>
<evidence type="ECO:0000256" key="4">
    <source>
        <dbReference type="ARBA" id="ARBA00022605"/>
    </source>
</evidence>
<dbReference type="GeneID" id="36573364"/>
<dbReference type="OrthoDB" id="5957391at2759"/>
<evidence type="ECO:0000256" key="2">
    <source>
        <dbReference type="ARBA" id="ARBA00009152"/>
    </source>
</evidence>
<reference evidence="10 11" key="1">
    <citation type="journal article" date="2018" name="New Phytol.">
        <title>Comparative genomics and transcriptomics depict ericoid mycorrhizal fungi as versatile saprotrophs and plant mutualists.</title>
        <authorList>
            <person name="Martino E."/>
            <person name="Morin E."/>
            <person name="Grelet G.A."/>
            <person name="Kuo A."/>
            <person name="Kohler A."/>
            <person name="Daghino S."/>
            <person name="Barry K.W."/>
            <person name="Cichocki N."/>
            <person name="Clum A."/>
            <person name="Dockter R.B."/>
            <person name="Hainaut M."/>
            <person name="Kuo R.C."/>
            <person name="LaButti K."/>
            <person name="Lindahl B.D."/>
            <person name="Lindquist E.A."/>
            <person name="Lipzen A."/>
            <person name="Khouja H.R."/>
            <person name="Magnuson J."/>
            <person name="Murat C."/>
            <person name="Ohm R.A."/>
            <person name="Singer S.W."/>
            <person name="Spatafora J.W."/>
            <person name="Wang M."/>
            <person name="Veneault-Fourrey C."/>
            <person name="Henrissat B."/>
            <person name="Grigoriev I.V."/>
            <person name="Martin F.M."/>
            <person name="Perotto S."/>
        </authorList>
    </citation>
    <scope>NUCLEOTIDE SEQUENCE [LARGE SCALE GENOMIC DNA]</scope>
    <source>
        <strain evidence="10 11">ATCC 22711</strain>
    </source>
</reference>
<dbReference type="InterPro" id="IPR004013">
    <property type="entry name" value="PHP_dom"/>
</dbReference>
<dbReference type="NCBIfam" id="TIGR01856">
    <property type="entry name" value="hisJ_fam"/>
    <property type="match status" value="1"/>
</dbReference>
<dbReference type="FunFam" id="3.20.20.140:FF:000059">
    <property type="entry name" value="Histidinol-phosphatase"/>
    <property type="match status" value="1"/>
</dbReference>
<evidence type="ECO:0000313" key="11">
    <source>
        <dbReference type="Proteomes" id="UP000241818"/>
    </source>
</evidence>
<name>A0A2T3B797_AMORE</name>
<evidence type="ECO:0000256" key="6">
    <source>
        <dbReference type="ARBA" id="ARBA00023102"/>
    </source>
</evidence>
<dbReference type="RefSeq" id="XP_024722781.1">
    <property type="nucleotide sequence ID" value="XM_024865283.1"/>
</dbReference>
<dbReference type="InterPro" id="IPR016195">
    <property type="entry name" value="Pol/histidinol_Pase-like"/>
</dbReference>
<dbReference type="CDD" id="cd12110">
    <property type="entry name" value="PHP_HisPPase_Hisj_like"/>
    <property type="match status" value="1"/>
</dbReference>
<dbReference type="EMBL" id="KZ679008">
    <property type="protein sequence ID" value="PSS22735.1"/>
    <property type="molecule type" value="Genomic_DNA"/>
</dbReference>
<keyword evidence="5 8" id="KW-0378">Hydrolase</keyword>
<comment type="similarity">
    <text evidence="2 8">Belongs to the PHP hydrolase family. HisK subfamily.</text>
</comment>
<keyword evidence="4 8" id="KW-0028">Amino-acid biosynthesis</keyword>
<protein>
    <recommendedName>
        <fullName evidence="3 8">Histidinol-phosphatase</fullName>
        <shortName evidence="8">HolPase</shortName>
        <ecNumber evidence="3 8">3.1.3.15</ecNumber>
    </recommendedName>
</protein>
<gene>
    <name evidence="10" type="ORF">M430DRAFT_25715</name>
</gene>
<dbReference type="Pfam" id="PF02811">
    <property type="entry name" value="PHP"/>
    <property type="match status" value="1"/>
</dbReference>
<dbReference type="InParanoid" id="A0A2T3B797"/>
<evidence type="ECO:0000256" key="5">
    <source>
        <dbReference type="ARBA" id="ARBA00022801"/>
    </source>
</evidence>
<comment type="pathway">
    <text evidence="1 8">Amino-acid biosynthesis; L-histidine biosynthesis; L-histidine from 5-phospho-alpha-D-ribose 1-diphosphate: step 8/9.</text>
</comment>
<organism evidence="10 11">
    <name type="scientific">Amorphotheca resinae ATCC 22711</name>
    <dbReference type="NCBI Taxonomy" id="857342"/>
    <lineage>
        <taxon>Eukaryota</taxon>
        <taxon>Fungi</taxon>
        <taxon>Dikarya</taxon>
        <taxon>Ascomycota</taxon>
        <taxon>Pezizomycotina</taxon>
        <taxon>Leotiomycetes</taxon>
        <taxon>Helotiales</taxon>
        <taxon>Amorphothecaceae</taxon>
        <taxon>Amorphotheca</taxon>
    </lineage>
</organism>
<dbReference type="GO" id="GO:0005737">
    <property type="term" value="C:cytoplasm"/>
    <property type="evidence" value="ECO:0007669"/>
    <property type="project" value="TreeGrafter"/>
</dbReference>
<dbReference type="Proteomes" id="UP000241818">
    <property type="component" value="Unassembled WGS sequence"/>
</dbReference>
<dbReference type="GO" id="GO:0004401">
    <property type="term" value="F:histidinol-phosphatase activity"/>
    <property type="evidence" value="ECO:0007669"/>
    <property type="project" value="UniProtKB-UniRule"/>
</dbReference>
<dbReference type="EC" id="3.1.3.15" evidence="3 8"/>
<dbReference type="STRING" id="857342.A0A2T3B797"/>
<evidence type="ECO:0000256" key="1">
    <source>
        <dbReference type="ARBA" id="ARBA00004970"/>
    </source>
</evidence>
<evidence type="ECO:0000313" key="10">
    <source>
        <dbReference type="EMBL" id="PSS22735.1"/>
    </source>
</evidence>
<proteinExistence type="inferred from homology"/>
<dbReference type="AlphaFoldDB" id="A0A2T3B797"/>
<dbReference type="GO" id="GO:0000105">
    <property type="term" value="P:L-histidine biosynthetic process"/>
    <property type="evidence" value="ECO:0007669"/>
    <property type="project" value="UniProtKB-UniRule"/>
</dbReference>
<dbReference type="SUPFAM" id="SSF89550">
    <property type="entry name" value="PHP domain-like"/>
    <property type="match status" value="1"/>
</dbReference>
<keyword evidence="6 8" id="KW-0368">Histidine biosynthesis</keyword>
<accession>A0A2T3B797</accession>
<evidence type="ECO:0000259" key="9">
    <source>
        <dbReference type="Pfam" id="PF02811"/>
    </source>
</evidence>
<keyword evidence="11" id="KW-1185">Reference proteome</keyword>
<comment type="catalytic activity">
    <reaction evidence="7 8">
        <text>L-histidinol phosphate + H2O = L-histidinol + phosphate</text>
        <dbReference type="Rhea" id="RHEA:14465"/>
        <dbReference type="ChEBI" id="CHEBI:15377"/>
        <dbReference type="ChEBI" id="CHEBI:43474"/>
        <dbReference type="ChEBI" id="CHEBI:57699"/>
        <dbReference type="ChEBI" id="CHEBI:57980"/>
        <dbReference type="EC" id="3.1.3.15"/>
    </reaction>
</comment>
<dbReference type="Gene3D" id="3.20.20.140">
    <property type="entry name" value="Metal-dependent hydrolases"/>
    <property type="match status" value="1"/>
</dbReference>
<dbReference type="PANTHER" id="PTHR21039">
    <property type="entry name" value="HISTIDINOL PHOSPHATASE-RELATED"/>
    <property type="match status" value="1"/>
</dbReference>
<dbReference type="InterPro" id="IPR010140">
    <property type="entry name" value="Histidinol_P_phosphatase_HisJ"/>
</dbReference>
<sequence>MAFSMHSHSGQFCPGHAKDSLETIVQTAISSGMISFALTEHMPRLSDSDLYPEEISAGDSISALLPRHSAFLAEASRLRTKYASQIPLLIGFEGEWIRPSYAPLIHELAQDPRVDYFIGSVHHVHEVPIDYDAAFYAKAREISGGSEEKLFEDYFDEQYEMLRALKPRVVGHFDLIRLLSEEPDRDLRQWKGVWEKVKRNLAMVVQQGGLLEINSSALRKGLKEPYPGRWICEEFLGQGGKLTLSDDSHGVAHVGTNFGRAVEFLEGLGVRELWLLEPGKKEEKTAGLRSVPLKEVKQGVEKIRVD</sequence>
<feature type="domain" description="PHP" evidence="9">
    <location>
        <begin position="5"/>
        <end position="216"/>
    </location>
</feature>